<sequence>MSDKPTLFTLDASSVSTVQREEVLNNRPLTRHLFNVAKYLGIGALVHAWFLGPDFDTGSLWSWGYIAAWPVPLAFWFVAQVAVFGLYAMLLIVSVALLWLCFVLTAEMIERRRRRAERAARIYDPRD</sequence>
<feature type="transmembrane region" description="Helical" evidence="1">
    <location>
        <begin position="36"/>
        <end position="53"/>
    </location>
</feature>
<reference evidence="2" key="2">
    <citation type="submission" date="2021-08" db="EMBL/GenBank/DDBJ databases">
        <authorList>
            <person name="Tani A."/>
            <person name="Ola A."/>
            <person name="Ogura Y."/>
            <person name="Katsura K."/>
            <person name="Hayashi T."/>
        </authorList>
    </citation>
    <scope>NUCLEOTIDE SEQUENCE</scope>
    <source>
        <strain evidence="2">DSM 14458</strain>
    </source>
</reference>
<keyword evidence="1" id="KW-0812">Transmembrane</keyword>
<name>A0ABQ4V230_9HYPH</name>
<keyword evidence="3" id="KW-1185">Reference proteome</keyword>
<evidence type="ECO:0000313" key="2">
    <source>
        <dbReference type="EMBL" id="GJE78134.1"/>
    </source>
</evidence>
<evidence type="ECO:0000313" key="3">
    <source>
        <dbReference type="Proteomes" id="UP001055093"/>
    </source>
</evidence>
<dbReference type="EMBL" id="BPRE01000020">
    <property type="protein sequence ID" value="GJE78134.1"/>
    <property type="molecule type" value="Genomic_DNA"/>
</dbReference>
<dbReference type="Proteomes" id="UP001055093">
    <property type="component" value="Unassembled WGS sequence"/>
</dbReference>
<keyword evidence="1" id="KW-1133">Transmembrane helix</keyword>
<accession>A0ABQ4V230</accession>
<proteinExistence type="predicted"/>
<gene>
    <name evidence="2" type="ORF">BGCPKDLD_4745</name>
</gene>
<protein>
    <submittedName>
        <fullName evidence="2">Uncharacterized protein</fullName>
    </submittedName>
</protein>
<keyword evidence="1" id="KW-0472">Membrane</keyword>
<reference evidence="2" key="1">
    <citation type="journal article" date="2021" name="Front. Microbiol.">
        <title>Comprehensive Comparative Genomics and Phenotyping of Methylobacterium Species.</title>
        <authorList>
            <person name="Alessa O."/>
            <person name="Ogura Y."/>
            <person name="Fujitani Y."/>
            <person name="Takami H."/>
            <person name="Hayashi T."/>
            <person name="Sahin N."/>
            <person name="Tani A."/>
        </authorList>
    </citation>
    <scope>NUCLEOTIDE SEQUENCE</scope>
    <source>
        <strain evidence="2">DSM 14458</strain>
    </source>
</reference>
<comment type="caution">
    <text evidence="2">The sequence shown here is derived from an EMBL/GenBank/DDBJ whole genome shotgun (WGS) entry which is preliminary data.</text>
</comment>
<organism evidence="2 3">
    <name type="scientific">Methylorubrum suomiense</name>
    <dbReference type="NCBI Taxonomy" id="144191"/>
    <lineage>
        <taxon>Bacteria</taxon>
        <taxon>Pseudomonadati</taxon>
        <taxon>Pseudomonadota</taxon>
        <taxon>Alphaproteobacteria</taxon>
        <taxon>Hyphomicrobiales</taxon>
        <taxon>Methylobacteriaceae</taxon>
        <taxon>Methylorubrum</taxon>
    </lineage>
</organism>
<dbReference type="RefSeq" id="WP_238308717.1">
    <property type="nucleotide sequence ID" value="NZ_BPRE01000020.1"/>
</dbReference>
<evidence type="ECO:0000256" key="1">
    <source>
        <dbReference type="SAM" id="Phobius"/>
    </source>
</evidence>
<feature type="transmembrane region" description="Helical" evidence="1">
    <location>
        <begin position="73"/>
        <end position="106"/>
    </location>
</feature>